<organism evidence="1 2">
    <name type="scientific">Chryseobacterium nematophagum</name>
    <dbReference type="NCBI Taxonomy" id="2305228"/>
    <lineage>
        <taxon>Bacteria</taxon>
        <taxon>Pseudomonadati</taxon>
        <taxon>Bacteroidota</taxon>
        <taxon>Flavobacteriia</taxon>
        <taxon>Flavobacteriales</taxon>
        <taxon>Weeksellaceae</taxon>
        <taxon>Chryseobacterium group</taxon>
        <taxon>Chryseobacterium</taxon>
    </lineage>
</organism>
<dbReference type="AlphaFoldDB" id="A0A3M7TCS8"/>
<accession>A0A3M7TCS8</accession>
<sequence>MRNIFITKKKVVPLFLLVFGSLFHGQVRISSSTANTAAPNSSAFIDASSNQEFNLTNNVGKGLLFPITKLSLFTQFNEDPINVLPTNYPYYYDGFIVYNTDISGVAGVGSTEGTLCRGFWYYDNPSMSNVNNGTWRPLRPDLCLLPPFVLECVAGKVNEGTLTANTPAGVDVVTRMNYTGYNGGSFPDGPGISSTGVTGLTAILVGQSNPSVDGVIAFQISGTPSGAGIASFDISFGGKTCTFTRTVDPGAPFVTDLQCGNATFSPNTLTQGTSVTGTLTIPYTGGNAANYPAENVPPVNGLTFTRNAGTLATGNGTLTYNFSGTPSAAGSMSVHVTLGDKSCDATITVGNALEVLMCDGRIWKTHNVGANTNLDPNVPVQGTNGNYFQWGYNNVVATPSTPSGDNSGMTVNANTNNFAWTNNSGPCPSGFRVPTLAEWNALIQSSTLSPLGPRFASTTNFGSATVLTCSNGNQLTLPTTGWIQSPSGILNVRGQDGYYWSSTAESPAPNQAYNAHSVYFPETLSLSGAAQNFGRLYGLTVRCINQ</sequence>
<evidence type="ECO:0000313" key="2">
    <source>
        <dbReference type="Proteomes" id="UP000278775"/>
    </source>
</evidence>
<gene>
    <name evidence="1" type="ORF">D1631_03530</name>
</gene>
<dbReference type="OrthoDB" id="9805760at2"/>
<protein>
    <submittedName>
        <fullName evidence="1">Uncharacterized protein</fullName>
    </submittedName>
</protein>
<dbReference type="Proteomes" id="UP000278775">
    <property type="component" value="Unassembled WGS sequence"/>
</dbReference>
<reference evidence="1 2" key="1">
    <citation type="submission" date="2018-08" db="EMBL/GenBank/DDBJ databases">
        <title>Chryseobacterium nematophagum: a novel matrix digesting pathogen of nematodes.</title>
        <authorList>
            <person name="Page A."/>
            <person name="Roberts M."/>
            <person name="Felix M.-A."/>
            <person name="Weir W."/>
        </authorList>
    </citation>
    <scope>NUCLEOTIDE SEQUENCE [LARGE SCALE GENOMIC DNA]</scope>
    <source>
        <strain evidence="1 2">JUb129</strain>
    </source>
</reference>
<evidence type="ECO:0000313" key="1">
    <source>
        <dbReference type="EMBL" id="RNA61068.1"/>
    </source>
</evidence>
<proteinExistence type="predicted"/>
<dbReference type="RefSeq" id="WP_122635245.1">
    <property type="nucleotide sequence ID" value="NZ_QWIU01000002.1"/>
</dbReference>
<comment type="caution">
    <text evidence="1">The sequence shown here is derived from an EMBL/GenBank/DDBJ whole genome shotgun (WGS) entry which is preliminary data.</text>
</comment>
<name>A0A3M7TCS8_9FLAO</name>
<dbReference type="EMBL" id="QWIU01000002">
    <property type="protein sequence ID" value="RNA61068.1"/>
    <property type="molecule type" value="Genomic_DNA"/>
</dbReference>